<gene>
    <name evidence="1" type="ORF">DOK78_002385</name>
</gene>
<reference evidence="1 2" key="1">
    <citation type="submission" date="2021-03" db="EMBL/GenBank/DDBJ databases">
        <authorList>
            <person name="Gilmore M.S."/>
            <person name="Schwartzman J."/>
            <person name="Van Tyne D."/>
            <person name="Martin M."/>
            <person name="Earl A.M."/>
            <person name="Manson A.L."/>
            <person name="Straub T."/>
            <person name="Salamzade R."/>
            <person name="Saavedra J."/>
            <person name="Lebreton F."/>
            <person name="Prichula J."/>
            <person name="Schaufler K."/>
            <person name="Gaca A."/>
            <person name="Sgardioli B."/>
            <person name="Wagenaar J."/>
            <person name="Strong T."/>
        </authorList>
    </citation>
    <scope>NUCLEOTIDE SEQUENCE [LARGE SCALE GENOMIC DNA]</scope>
    <source>
        <strain evidence="1 2">DIV2402</strain>
    </source>
</reference>
<proteinExistence type="predicted"/>
<keyword evidence="2" id="KW-1185">Reference proteome</keyword>
<dbReference type="RefSeq" id="WP_207940147.1">
    <property type="nucleotide sequence ID" value="NZ_CP147251.1"/>
</dbReference>
<organism evidence="1 2">
    <name type="scientific">Candidatus Enterococcus lowellii</name>
    <dbReference type="NCBI Taxonomy" id="2230877"/>
    <lineage>
        <taxon>Bacteria</taxon>
        <taxon>Bacillati</taxon>
        <taxon>Bacillota</taxon>
        <taxon>Bacilli</taxon>
        <taxon>Lactobacillales</taxon>
        <taxon>Enterococcaceae</taxon>
        <taxon>Enterococcus</taxon>
    </lineage>
</organism>
<protein>
    <submittedName>
        <fullName evidence="1">Uncharacterized protein</fullName>
    </submittedName>
</protein>
<reference evidence="1 2" key="2">
    <citation type="submission" date="2024-03" db="EMBL/GenBank/DDBJ databases">
        <title>The Genome Sequence of Enterococcus sp. DIV2402.</title>
        <authorList>
            <consortium name="The Broad Institute Genomics Platform"/>
            <consortium name="The Broad Institute Microbial Omics Core"/>
            <consortium name="The Broad Institute Genomic Center for Infectious Diseases"/>
            <person name="Earl A."/>
            <person name="Manson A."/>
            <person name="Gilmore M."/>
            <person name="Schwartman J."/>
            <person name="Shea T."/>
            <person name="Abouelleil A."/>
            <person name="Cao P."/>
            <person name="Chapman S."/>
            <person name="Cusick C."/>
            <person name="Young S."/>
            <person name="Neafsey D."/>
            <person name="Nusbaum C."/>
            <person name="Birren B."/>
        </authorList>
    </citation>
    <scope>NUCLEOTIDE SEQUENCE [LARGE SCALE GENOMIC DNA]</scope>
    <source>
        <strain evidence="1 2">DIV2402</strain>
    </source>
</reference>
<name>A0ABZ2SPP2_9ENTE</name>
<sequence>MNEYWQKMDWTEKQMKKVAMKEMGLTKKEVDKYWKELIDNDLVKVYPKFIMLKVGESDE</sequence>
<evidence type="ECO:0000313" key="2">
    <source>
        <dbReference type="Proteomes" id="UP000664701"/>
    </source>
</evidence>
<accession>A0ABZ2SPP2</accession>
<dbReference type="Proteomes" id="UP000664701">
    <property type="component" value="Chromosome"/>
</dbReference>
<evidence type="ECO:0000313" key="1">
    <source>
        <dbReference type="EMBL" id="WYJ77747.1"/>
    </source>
</evidence>
<dbReference type="EMBL" id="CP147251">
    <property type="protein sequence ID" value="WYJ77747.1"/>
    <property type="molecule type" value="Genomic_DNA"/>
</dbReference>